<dbReference type="GO" id="GO:0004519">
    <property type="term" value="F:endonuclease activity"/>
    <property type="evidence" value="ECO:0007669"/>
    <property type="project" value="UniProtKB-KW"/>
</dbReference>
<accession>A0ABW1G2A7</accession>
<reference evidence="2" key="1">
    <citation type="journal article" date="2019" name="Int. J. Syst. Evol. Microbiol.">
        <title>The Global Catalogue of Microorganisms (GCM) 10K type strain sequencing project: providing services to taxonomists for standard genome sequencing and annotation.</title>
        <authorList>
            <consortium name="The Broad Institute Genomics Platform"/>
            <consortium name="The Broad Institute Genome Sequencing Center for Infectious Disease"/>
            <person name="Wu L."/>
            <person name="Ma J."/>
        </authorList>
    </citation>
    <scope>NUCLEOTIDE SEQUENCE [LARGE SCALE GENOMIC DNA]</scope>
    <source>
        <strain evidence="2">JCM 4816</strain>
    </source>
</reference>
<proteinExistence type="predicted"/>
<sequence length="74" mass="8038">RLREHPRIGPVGAAIFCREAQGVWPGLRPYFDEATLRTARQLGLPATVDGLADRVGRPGDLPRLAAALVRSAHQ</sequence>
<feature type="non-terminal residue" evidence="1">
    <location>
        <position position="1"/>
    </location>
</feature>
<dbReference type="EMBL" id="JBHSQJ010000068">
    <property type="protein sequence ID" value="MFC5908885.1"/>
    <property type="molecule type" value="Genomic_DNA"/>
</dbReference>
<dbReference type="Proteomes" id="UP001596174">
    <property type="component" value="Unassembled WGS sequence"/>
</dbReference>
<name>A0ABW1G2A7_9ACTN</name>
<organism evidence="1 2">
    <name type="scientific">Streptacidiphilus monticola</name>
    <dbReference type="NCBI Taxonomy" id="2161674"/>
    <lineage>
        <taxon>Bacteria</taxon>
        <taxon>Bacillati</taxon>
        <taxon>Actinomycetota</taxon>
        <taxon>Actinomycetes</taxon>
        <taxon>Kitasatosporales</taxon>
        <taxon>Streptomycetaceae</taxon>
        <taxon>Streptacidiphilus</taxon>
    </lineage>
</organism>
<evidence type="ECO:0000313" key="1">
    <source>
        <dbReference type="EMBL" id="MFC5908885.1"/>
    </source>
</evidence>
<comment type="caution">
    <text evidence="1">The sequence shown here is derived from an EMBL/GenBank/DDBJ whole genome shotgun (WGS) entry which is preliminary data.</text>
</comment>
<keyword evidence="1" id="KW-0255">Endonuclease</keyword>
<protein>
    <submittedName>
        <fullName evidence="1">Endonuclease</fullName>
    </submittedName>
</protein>
<keyword evidence="2" id="KW-1185">Reference proteome</keyword>
<keyword evidence="1" id="KW-0378">Hydrolase</keyword>
<gene>
    <name evidence="1" type="ORF">ACFP3V_16880</name>
</gene>
<evidence type="ECO:0000313" key="2">
    <source>
        <dbReference type="Proteomes" id="UP001596174"/>
    </source>
</evidence>
<keyword evidence="1" id="KW-0540">Nuclease</keyword>